<evidence type="ECO:0000256" key="6">
    <source>
        <dbReference type="ARBA" id="ARBA00022723"/>
    </source>
</evidence>
<feature type="binding site" evidence="14">
    <location>
        <position position="169"/>
    </location>
    <ligand>
        <name>[2Fe-2S] cluster</name>
        <dbReference type="ChEBI" id="CHEBI:190135"/>
        <label>2</label>
    </ligand>
</feature>
<dbReference type="InterPro" id="IPR036010">
    <property type="entry name" value="2Fe-2S_ferredoxin-like_sf"/>
</dbReference>
<dbReference type="InterPro" id="IPR016169">
    <property type="entry name" value="FAD-bd_PCMH_sub2"/>
</dbReference>
<dbReference type="GO" id="GO:0016491">
    <property type="term" value="F:oxidoreductase activity"/>
    <property type="evidence" value="ECO:0007669"/>
    <property type="project" value="UniProtKB-KW"/>
</dbReference>
<keyword evidence="19" id="KW-1185">Reference proteome</keyword>
<evidence type="ECO:0000256" key="9">
    <source>
        <dbReference type="ARBA" id="ARBA00023004"/>
    </source>
</evidence>
<feature type="domain" description="2Fe-2S ferredoxin-type" evidence="16">
    <location>
        <begin position="17"/>
        <end position="106"/>
    </location>
</feature>
<dbReference type="Gene3D" id="3.30.43.10">
    <property type="entry name" value="Uridine Diphospho-n-acetylenolpyruvylglucosamine Reductase, domain 2"/>
    <property type="match status" value="1"/>
</dbReference>
<dbReference type="Gene3D" id="3.30.365.10">
    <property type="entry name" value="Aldehyde oxidase/xanthine dehydrogenase, molybdopterin binding domain"/>
    <property type="match status" value="4"/>
</dbReference>
<dbReference type="InterPro" id="IPR005107">
    <property type="entry name" value="CO_DH_flav_C"/>
</dbReference>
<evidence type="ECO:0008006" key="20">
    <source>
        <dbReference type="Google" id="ProtNLM"/>
    </source>
</evidence>
<evidence type="ECO:0000256" key="14">
    <source>
        <dbReference type="PIRSR" id="PIRSR000127-3"/>
    </source>
</evidence>
<evidence type="ECO:0000256" key="13">
    <source>
        <dbReference type="PIRSR" id="PIRSR000127-2"/>
    </source>
</evidence>
<evidence type="ECO:0000256" key="5">
    <source>
        <dbReference type="ARBA" id="ARBA00022714"/>
    </source>
</evidence>
<dbReference type="Gene3D" id="1.10.150.120">
    <property type="entry name" value="[2Fe-2S]-binding domain"/>
    <property type="match status" value="1"/>
</dbReference>
<dbReference type="Pfam" id="PF00941">
    <property type="entry name" value="FAD_binding_5"/>
    <property type="match status" value="1"/>
</dbReference>
<dbReference type="Pfam" id="PF20256">
    <property type="entry name" value="MoCoBD_2"/>
    <property type="match status" value="1"/>
</dbReference>
<keyword evidence="3 14" id="KW-0500">Molybdenum</keyword>
<dbReference type="InterPro" id="IPR036884">
    <property type="entry name" value="2Fe-2S-bd_dom_sf"/>
</dbReference>
<keyword evidence="9 14" id="KW-0408">Iron</keyword>
<dbReference type="InterPro" id="IPR012675">
    <property type="entry name" value="Beta-grasp_dom_sf"/>
</dbReference>
<feature type="binding site" evidence="13">
    <location>
        <position position="1021"/>
    </location>
    <ligand>
        <name>substrate</name>
    </ligand>
</feature>
<dbReference type="Pfam" id="PF01315">
    <property type="entry name" value="Ald_Xan_dh_C"/>
    <property type="match status" value="1"/>
</dbReference>
<evidence type="ECO:0000256" key="11">
    <source>
        <dbReference type="ARBA" id="ARBA00034078"/>
    </source>
</evidence>
<feature type="binding site" evidence="13">
    <location>
        <position position="474"/>
    </location>
    <ligand>
        <name>FAD</name>
        <dbReference type="ChEBI" id="CHEBI:57692"/>
    </ligand>
</feature>
<keyword evidence="8" id="KW-0560">Oxidoreductase</keyword>
<feature type="binding site" evidence="14">
    <location>
        <position position="58"/>
    </location>
    <ligand>
        <name>[2Fe-2S] cluster</name>
        <dbReference type="ChEBI" id="CHEBI:190135"/>
        <label>1</label>
    </ligand>
</feature>
<feature type="binding site" evidence="13">
    <location>
        <position position="567"/>
    </location>
    <ligand>
        <name>FAD</name>
        <dbReference type="ChEBI" id="CHEBI:57692"/>
    </ligand>
</feature>
<feature type="compositionally biased region" description="Low complexity" evidence="15">
    <location>
        <begin position="192"/>
        <end position="208"/>
    </location>
</feature>
<dbReference type="InterPro" id="IPR016166">
    <property type="entry name" value="FAD-bd_PCMH"/>
</dbReference>
<dbReference type="PANTHER" id="PTHR45444">
    <property type="entry name" value="XANTHINE DEHYDROGENASE"/>
    <property type="match status" value="1"/>
</dbReference>
<feature type="domain" description="FAD-binding PCMH-type" evidence="17">
    <location>
        <begin position="363"/>
        <end position="555"/>
    </location>
</feature>
<comment type="cofactor">
    <cofactor evidence="14">
        <name>Mo-molybdopterin</name>
        <dbReference type="ChEBI" id="CHEBI:71302"/>
    </cofactor>
    <text evidence="14">Binds 1 Mo-molybdopterin (Mo-MPT) cofactor per subunit.</text>
</comment>
<dbReference type="FunFam" id="3.10.20.30:FF:000015">
    <property type="entry name" value="Aldehyde oxidase 1"/>
    <property type="match status" value="1"/>
</dbReference>
<dbReference type="InterPro" id="IPR000674">
    <property type="entry name" value="Ald_Oxase/Xan_DH_a/b"/>
</dbReference>
<dbReference type="SUPFAM" id="SSF54665">
    <property type="entry name" value="CO dehydrogenase molybdoprotein N-domain-like"/>
    <property type="match status" value="1"/>
</dbReference>
<dbReference type="Gene3D" id="3.30.390.50">
    <property type="entry name" value="CO dehydrogenase flavoprotein, C-terminal domain"/>
    <property type="match status" value="1"/>
</dbReference>
<dbReference type="PIRSF" id="PIRSF000127">
    <property type="entry name" value="Xanthine_DH"/>
    <property type="match status" value="1"/>
</dbReference>
<keyword evidence="10 14" id="KW-0411">Iron-sulfur</keyword>
<comment type="similarity">
    <text evidence="2">Belongs to the xanthine dehydrogenase family.</text>
</comment>
<dbReference type="InterPro" id="IPR002888">
    <property type="entry name" value="2Fe-2S-bd"/>
</dbReference>
<comment type="cofactor">
    <cofactor evidence="11">
        <name>[2Fe-2S] cluster</name>
        <dbReference type="ChEBI" id="CHEBI:190135"/>
    </cofactor>
</comment>
<keyword evidence="5 14" id="KW-0001">2Fe-2S</keyword>
<dbReference type="FunFam" id="3.30.465.10:FF:000004">
    <property type="entry name" value="Xanthine dehydrogenase/oxidase"/>
    <property type="match status" value="1"/>
</dbReference>
<feature type="binding site" evidence="13">
    <location>
        <begin position="391"/>
        <end position="398"/>
    </location>
    <ligand>
        <name>FAD</name>
        <dbReference type="ChEBI" id="CHEBI:57692"/>
    </ligand>
</feature>
<dbReference type="Pfam" id="PF00111">
    <property type="entry name" value="Fer2"/>
    <property type="match status" value="1"/>
</dbReference>
<proteinExistence type="inferred from homology"/>
<dbReference type="SUPFAM" id="SSF47741">
    <property type="entry name" value="CO dehydrogenase ISP C-domain like"/>
    <property type="match status" value="1"/>
</dbReference>
<feature type="binding site" evidence="14">
    <location>
        <position position="127"/>
    </location>
    <ligand>
        <name>[2Fe-2S] cluster</name>
        <dbReference type="ChEBI" id="CHEBI:190135"/>
        <label>2</label>
    </ligand>
</feature>
<dbReference type="SUPFAM" id="SSF55447">
    <property type="entry name" value="CO dehydrogenase flavoprotein C-terminal domain-like"/>
    <property type="match status" value="1"/>
</dbReference>
<gene>
    <name evidence="18" type="ORF">Rhopal_001023-T1</name>
</gene>
<dbReference type="Gene3D" id="3.90.1170.50">
    <property type="entry name" value="Aldehyde oxidase/xanthine dehydrogenase, a/b hammerhead"/>
    <property type="match status" value="1"/>
</dbReference>
<evidence type="ECO:0000256" key="15">
    <source>
        <dbReference type="SAM" id="MobiDB-lite"/>
    </source>
</evidence>
<dbReference type="InterPro" id="IPR006058">
    <property type="entry name" value="2Fe2S_fd_BS"/>
</dbReference>
<dbReference type="CDD" id="cd00207">
    <property type="entry name" value="fer2"/>
    <property type="match status" value="1"/>
</dbReference>
<evidence type="ECO:0000259" key="17">
    <source>
        <dbReference type="PROSITE" id="PS51387"/>
    </source>
</evidence>
<dbReference type="InterPro" id="IPR037165">
    <property type="entry name" value="AldOxase/xan_DH_Mopterin-bd_sf"/>
</dbReference>
<dbReference type="InterPro" id="IPR008274">
    <property type="entry name" value="AldOxase/xan_DH_MoCoBD1"/>
</dbReference>
<dbReference type="FunFam" id="3.30.365.10:FF:000001">
    <property type="entry name" value="Xanthine dehydrogenase oxidase"/>
    <property type="match status" value="1"/>
</dbReference>
<protein>
    <recommendedName>
        <fullName evidence="20">Xanthine dehydrogenase</fullName>
    </recommendedName>
</protein>
<evidence type="ECO:0000256" key="3">
    <source>
        <dbReference type="ARBA" id="ARBA00022505"/>
    </source>
</evidence>
<evidence type="ECO:0000259" key="16">
    <source>
        <dbReference type="PROSITE" id="PS51085"/>
    </source>
</evidence>
<dbReference type="SUPFAM" id="SSF54292">
    <property type="entry name" value="2Fe-2S ferredoxin-like"/>
    <property type="match status" value="1"/>
</dbReference>
<name>A0AAV5GFE0_9BASI</name>
<evidence type="ECO:0000256" key="8">
    <source>
        <dbReference type="ARBA" id="ARBA00023002"/>
    </source>
</evidence>
<feature type="active site" description="Proton acceptor" evidence="12">
    <location>
        <position position="1382"/>
    </location>
</feature>
<evidence type="ECO:0000256" key="2">
    <source>
        <dbReference type="ARBA" id="ARBA00006849"/>
    </source>
</evidence>
<sequence length="1456" mass="156326">MAATMAGLDAFLAQASHELTFWLNGTKVVLDGRDFDPDTSLLAFLRSQPGLTGTKQGCNEGGCGACTVVIQSIHPRTRETQHLAINACLAPLVCVEGKHVITVEGIGNSDHPHPLQERMAKLHGSQCGFCTPGIVMSVYALLRNAAYKGRLSVDDVELQGALDGNLCRCTGYAPIFKAVKSFVGEYLAPKSSGTPSLSSSSSTASSSPPSTPTDPDFSIPFNFEAAGLAQEVAQKAAKCCASSEKCAEAVSTDVSLPAPSALEEPDAPPIDPVAGLNGRTAPVSPEAQDIDASALVHPPPATAKPKGCGRADCCQLGGDKVETTAPTASFPRFDFKPYVPSTELILPPSLVKHPLKALAFSSPTHNHRRWFRPVSLEQVLDLKRALPDAKLVGGSSEIAIEVGIKGMRYPDCIYLSDVAELATVSLPTPDNPTLTFGANLTLSDLERVVGDLIAARAHSESGALRAVRDQLRYFAGRQIRNAASIGGNIATASPISDANPVWVALGAKLVVRAPSVQDGEETVLEMGEGFFHGYRKTRLPSDGIIVRVILPLGAAEKGEKDVVRAFKQARRKDDDIAIVTACFSATLAPVAGSESWSIKDIKLAFGGMAAYTITAKNAEAFLVGKPVAASTLEGALDVLASEFDLPFTVPGGMPSYRRTLVLSFFFKYWVELASACGVAVDGVREVDEHEVIEPIHRQPSSSTRDNSDPYAQRVVGTQIPHASGLKHVTGEAVFCDDMPAFANEAHLSLVLSTRAHAKILSVNAAEALDEPGVFTFVDWRDLPSEKANVWGPAAQDEYFFAKDVVTCHGQIIGAVVAKTKLQAQRAARLVKVEYEDLPHVLTVDQAIAAKSFHESYNRRMSRGKPISDALAAAEHTLSSSTFSPGQEHFYLETQACLAIPKLESGELEIVSSTQALTETQHYVAQATGVPRNRIVAKTKRLGGGFGGKLSAVCAVAAKKLRRPVRCMLERHEDIKISGQRHPFRTDWTVGFTSEGKITALDAEFYANAGYSLDISGGVADRAIAHATNAYYVENVDVRAKLCKTNTVSNTAFRAIATFLQLDIDHVRAINLFKEGDKTHYHQSVIDLHVPRLMTDLERESDYVARKAAVERFNHEHRFRKRGITLVPTLFGLAFGVKAMNRGSALVHIYLDGSVLVAHGGTEMGQGLYSKCLQIAAEELKVPFEAVFTSESATNTVANTVPTAASAGSDLNGYAVLNACRELNERLAPFREKLGPDAPMSALAAAATGERVSLSATGHHATPNLGYVWNVQEETGPLFHYYTQGAAATEVEIDLLTGDHTVLRTDIKMDVGRSLNPAIDYGQIEGAFVQGQGWCTLEETTFLQNGALFTTGPGAYKVMNVSLLRDAEWPNLGSVHSSKGIGEPPFFLGCSVALALRHALASARLDAGLSPDKDRLEFRYPLTSERIRLAAGDRLVRKGEVKPKKGEEEKGFFVLLS</sequence>
<evidence type="ECO:0000313" key="19">
    <source>
        <dbReference type="Proteomes" id="UP001342314"/>
    </source>
</evidence>
<accession>A0AAV5GFE0</accession>
<feature type="binding site" evidence="13">
    <location>
        <begin position="484"/>
        <end position="488"/>
    </location>
    <ligand>
        <name>FAD</name>
        <dbReference type="ChEBI" id="CHEBI:57692"/>
    </ligand>
</feature>
<dbReference type="Gene3D" id="3.30.465.10">
    <property type="match status" value="1"/>
</dbReference>
<dbReference type="InterPro" id="IPR036856">
    <property type="entry name" value="Ald_Oxase/Xan_DH_a/b_sf"/>
</dbReference>
<dbReference type="PROSITE" id="PS51085">
    <property type="entry name" value="2FE2S_FER_2"/>
    <property type="match status" value="1"/>
</dbReference>
<feature type="binding site" evidence="14">
    <location>
        <position position="66"/>
    </location>
    <ligand>
        <name>[2Fe-2S] cluster</name>
        <dbReference type="ChEBI" id="CHEBI:190135"/>
        <label>1</label>
    </ligand>
</feature>
<dbReference type="PROSITE" id="PS00559">
    <property type="entry name" value="MOLYBDOPTERIN_EUK"/>
    <property type="match status" value="1"/>
</dbReference>
<dbReference type="InterPro" id="IPR036683">
    <property type="entry name" value="CO_DH_flav_C_dom_sf"/>
</dbReference>
<feature type="binding site" evidence="14">
    <location>
        <position position="63"/>
    </location>
    <ligand>
        <name>[2Fe-2S] cluster</name>
        <dbReference type="ChEBI" id="CHEBI:190135"/>
        <label>1</label>
    </ligand>
</feature>
<dbReference type="PROSITE" id="PS00197">
    <property type="entry name" value="2FE2S_FER_1"/>
    <property type="match status" value="1"/>
</dbReference>
<feature type="binding site" evidence="13">
    <location>
        <position position="497"/>
    </location>
    <ligand>
        <name>FAD</name>
        <dbReference type="ChEBI" id="CHEBI:57692"/>
    </ligand>
</feature>
<feature type="binding site" evidence="14">
    <location>
        <position position="945"/>
    </location>
    <ligand>
        <name>Mo-molybdopterin</name>
        <dbReference type="ChEBI" id="CHEBI:71302"/>
    </ligand>
    <ligandPart>
        <name>Mo</name>
        <dbReference type="ChEBI" id="CHEBI:28685"/>
    </ligandPart>
</feature>
<dbReference type="Pfam" id="PF03450">
    <property type="entry name" value="CO_deh_flav_C"/>
    <property type="match status" value="1"/>
</dbReference>
<dbReference type="InterPro" id="IPR016208">
    <property type="entry name" value="Ald_Oxase/xanthine_DH-like"/>
</dbReference>
<feature type="binding site" evidence="14">
    <location>
        <position position="88"/>
    </location>
    <ligand>
        <name>[2Fe-2S] cluster</name>
        <dbReference type="ChEBI" id="CHEBI:190135"/>
        <label>1</label>
    </ligand>
</feature>
<evidence type="ECO:0000313" key="18">
    <source>
        <dbReference type="EMBL" id="GJN88067.1"/>
    </source>
</evidence>
<evidence type="ECO:0000256" key="1">
    <source>
        <dbReference type="ARBA" id="ARBA00001974"/>
    </source>
</evidence>
<keyword evidence="6 14" id="KW-0479">Metal-binding</keyword>
<dbReference type="SMART" id="SM01008">
    <property type="entry name" value="Ald_Xan_dh_C"/>
    <property type="match status" value="1"/>
</dbReference>
<dbReference type="SMART" id="SM01092">
    <property type="entry name" value="CO_deh_flav_C"/>
    <property type="match status" value="1"/>
</dbReference>
<dbReference type="Pfam" id="PF02738">
    <property type="entry name" value="MoCoBD_1"/>
    <property type="match status" value="1"/>
</dbReference>
<dbReference type="InterPro" id="IPR036318">
    <property type="entry name" value="FAD-bd_PCMH-like_sf"/>
</dbReference>
<dbReference type="PANTHER" id="PTHR45444:SF3">
    <property type="entry name" value="XANTHINE DEHYDROGENASE"/>
    <property type="match status" value="1"/>
</dbReference>
<comment type="cofactor">
    <cofactor evidence="1 13">
        <name>FAD</name>
        <dbReference type="ChEBI" id="CHEBI:57692"/>
    </cofactor>
</comment>
<comment type="caution">
    <text evidence="18">The sequence shown here is derived from an EMBL/GenBank/DDBJ whole genome shotgun (WGS) entry which is preliminary data.</text>
</comment>
<dbReference type="InterPro" id="IPR046867">
    <property type="entry name" value="AldOxase/xan_DH_MoCoBD2"/>
</dbReference>
<feature type="binding site" evidence="14">
    <location>
        <position position="130"/>
    </location>
    <ligand>
        <name>[2Fe-2S] cluster</name>
        <dbReference type="ChEBI" id="CHEBI:190135"/>
        <label>2</label>
    </ligand>
</feature>
<dbReference type="InterPro" id="IPR002346">
    <property type="entry name" value="Mopterin_DH_FAD-bd"/>
</dbReference>
<dbReference type="Gene3D" id="3.10.20.30">
    <property type="match status" value="1"/>
</dbReference>
<dbReference type="GO" id="GO:0051537">
    <property type="term" value="F:2 iron, 2 sulfur cluster binding"/>
    <property type="evidence" value="ECO:0007669"/>
    <property type="project" value="UniProtKB-KW"/>
</dbReference>
<dbReference type="SUPFAM" id="SSF56176">
    <property type="entry name" value="FAD-binding/transporter-associated domain-like"/>
    <property type="match status" value="1"/>
</dbReference>
<organism evidence="18 19">
    <name type="scientific">Rhodotorula paludigena</name>
    <dbReference type="NCBI Taxonomy" id="86838"/>
    <lineage>
        <taxon>Eukaryota</taxon>
        <taxon>Fungi</taxon>
        <taxon>Dikarya</taxon>
        <taxon>Basidiomycota</taxon>
        <taxon>Pucciniomycotina</taxon>
        <taxon>Microbotryomycetes</taxon>
        <taxon>Sporidiobolales</taxon>
        <taxon>Sporidiobolaceae</taxon>
        <taxon>Rhodotorula</taxon>
    </lineage>
</organism>
<dbReference type="EMBL" id="BQKY01000002">
    <property type="protein sequence ID" value="GJN88067.1"/>
    <property type="molecule type" value="Genomic_DNA"/>
</dbReference>
<dbReference type="FunFam" id="3.30.365.10:FF:000002">
    <property type="entry name" value="Xanthine dehydrogenase oxidase"/>
    <property type="match status" value="1"/>
</dbReference>
<dbReference type="InterPro" id="IPR022407">
    <property type="entry name" value="OxRdtase_Mopterin_BS"/>
</dbReference>
<evidence type="ECO:0000256" key="4">
    <source>
        <dbReference type="ARBA" id="ARBA00022630"/>
    </source>
</evidence>
<dbReference type="GO" id="GO:0005506">
    <property type="term" value="F:iron ion binding"/>
    <property type="evidence" value="ECO:0007669"/>
    <property type="project" value="InterPro"/>
</dbReference>
<dbReference type="Pfam" id="PF01799">
    <property type="entry name" value="Fer2_2"/>
    <property type="match status" value="1"/>
</dbReference>
<feature type="binding site" evidence="14">
    <location>
        <position position="167"/>
    </location>
    <ligand>
        <name>[2Fe-2S] cluster</name>
        <dbReference type="ChEBI" id="CHEBI:190135"/>
        <label>2</label>
    </ligand>
</feature>
<feature type="binding site" evidence="14">
    <location>
        <position position="1053"/>
    </location>
    <ligand>
        <name>Mo-molybdopterin</name>
        <dbReference type="ChEBI" id="CHEBI:71302"/>
    </ligand>
    <ligandPart>
        <name>Mo</name>
        <dbReference type="ChEBI" id="CHEBI:28685"/>
    </ligandPart>
</feature>
<evidence type="ECO:0000256" key="7">
    <source>
        <dbReference type="ARBA" id="ARBA00022827"/>
    </source>
</evidence>
<dbReference type="PROSITE" id="PS51387">
    <property type="entry name" value="FAD_PCMH"/>
    <property type="match status" value="1"/>
</dbReference>
<dbReference type="FunFam" id="3.90.1170.50:FF:000001">
    <property type="entry name" value="Aldehyde oxidase 1"/>
    <property type="match status" value="1"/>
</dbReference>
<dbReference type="InterPro" id="IPR016167">
    <property type="entry name" value="FAD-bd_PCMH_sub1"/>
</dbReference>
<dbReference type="GO" id="GO:0071949">
    <property type="term" value="F:FAD binding"/>
    <property type="evidence" value="ECO:0007669"/>
    <property type="project" value="InterPro"/>
</dbReference>
<evidence type="ECO:0000256" key="12">
    <source>
        <dbReference type="PIRSR" id="PIRSR000127-1"/>
    </source>
</evidence>
<feature type="binding site" evidence="14">
    <location>
        <position position="1204"/>
    </location>
    <ligand>
        <name>Mo-molybdopterin</name>
        <dbReference type="ChEBI" id="CHEBI:71302"/>
    </ligand>
    <ligandPart>
        <name>Mo</name>
        <dbReference type="ChEBI" id="CHEBI:28685"/>
    </ligandPart>
</feature>
<dbReference type="InterPro" id="IPR001041">
    <property type="entry name" value="2Fe-2S_ferredoxin-type"/>
</dbReference>
<feature type="binding site" evidence="14">
    <location>
        <position position="914"/>
    </location>
    <ligand>
        <name>Mo-molybdopterin</name>
        <dbReference type="ChEBI" id="CHEBI:71302"/>
    </ligand>
    <ligandPart>
        <name>Mo</name>
        <dbReference type="ChEBI" id="CHEBI:28685"/>
    </ligandPart>
</feature>
<dbReference type="Proteomes" id="UP001342314">
    <property type="component" value="Unassembled WGS sequence"/>
</dbReference>
<dbReference type="GO" id="GO:0043546">
    <property type="term" value="F:molybdopterin cofactor binding"/>
    <property type="evidence" value="ECO:0007669"/>
    <property type="project" value="InterPro"/>
</dbReference>
<evidence type="ECO:0000256" key="10">
    <source>
        <dbReference type="ARBA" id="ARBA00023014"/>
    </source>
</evidence>
<dbReference type="SUPFAM" id="SSF56003">
    <property type="entry name" value="Molybdenum cofactor-binding domain"/>
    <property type="match status" value="1"/>
</dbReference>
<keyword evidence="4" id="KW-0285">Flavoprotein</keyword>
<reference evidence="18 19" key="1">
    <citation type="submission" date="2021-12" db="EMBL/GenBank/DDBJ databases">
        <title>High titer production of polyol ester of fatty acids by Rhodotorula paludigena BS15 towards product separation-free biomass refinery.</title>
        <authorList>
            <person name="Mano J."/>
            <person name="Ono H."/>
            <person name="Tanaka T."/>
            <person name="Naito K."/>
            <person name="Sushida H."/>
            <person name="Ike M."/>
            <person name="Tokuyasu K."/>
            <person name="Kitaoka M."/>
        </authorList>
    </citation>
    <scope>NUCLEOTIDE SEQUENCE [LARGE SCALE GENOMIC DNA]</scope>
    <source>
        <strain evidence="18 19">BS15</strain>
    </source>
</reference>
<keyword evidence="7 13" id="KW-0274">FAD</keyword>
<feature type="region of interest" description="Disordered" evidence="15">
    <location>
        <begin position="192"/>
        <end position="217"/>
    </location>
</feature>
<comment type="cofactor">
    <cofactor evidence="14">
        <name>[2Fe-2S] cluster</name>
        <dbReference type="ChEBI" id="CHEBI:190135"/>
    </cofactor>
    <text evidence="14">Binds 2 [2Fe-2S] clusters.</text>
</comment>